<keyword evidence="2" id="KW-1185">Reference proteome</keyword>
<accession>A0A9P4TXK2</accession>
<organism evidence="1 2">
    <name type="scientific">Tothia fuscella</name>
    <dbReference type="NCBI Taxonomy" id="1048955"/>
    <lineage>
        <taxon>Eukaryota</taxon>
        <taxon>Fungi</taxon>
        <taxon>Dikarya</taxon>
        <taxon>Ascomycota</taxon>
        <taxon>Pezizomycotina</taxon>
        <taxon>Dothideomycetes</taxon>
        <taxon>Pleosporomycetidae</taxon>
        <taxon>Venturiales</taxon>
        <taxon>Cylindrosympodiaceae</taxon>
        <taxon>Tothia</taxon>
    </lineage>
</organism>
<comment type="caution">
    <text evidence="1">The sequence shown here is derived from an EMBL/GenBank/DDBJ whole genome shotgun (WGS) entry which is preliminary data.</text>
</comment>
<proteinExistence type="predicted"/>
<dbReference type="AlphaFoldDB" id="A0A9P4TXK2"/>
<evidence type="ECO:0000313" key="2">
    <source>
        <dbReference type="Proteomes" id="UP000800235"/>
    </source>
</evidence>
<gene>
    <name evidence="1" type="ORF">EJ08DRAFT_307352</name>
</gene>
<evidence type="ECO:0000313" key="1">
    <source>
        <dbReference type="EMBL" id="KAF2428917.1"/>
    </source>
</evidence>
<protein>
    <submittedName>
        <fullName evidence="1">Uncharacterized protein</fullName>
    </submittedName>
</protein>
<dbReference type="Proteomes" id="UP000800235">
    <property type="component" value="Unassembled WGS sequence"/>
</dbReference>
<dbReference type="EMBL" id="MU007051">
    <property type="protein sequence ID" value="KAF2428917.1"/>
    <property type="molecule type" value="Genomic_DNA"/>
</dbReference>
<name>A0A9P4TXK2_9PEZI</name>
<reference evidence="1" key="1">
    <citation type="journal article" date="2020" name="Stud. Mycol.">
        <title>101 Dothideomycetes genomes: a test case for predicting lifestyles and emergence of pathogens.</title>
        <authorList>
            <person name="Haridas S."/>
            <person name="Albert R."/>
            <person name="Binder M."/>
            <person name="Bloem J."/>
            <person name="Labutti K."/>
            <person name="Salamov A."/>
            <person name="Andreopoulos B."/>
            <person name="Baker S."/>
            <person name="Barry K."/>
            <person name="Bills G."/>
            <person name="Bluhm B."/>
            <person name="Cannon C."/>
            <person name="Castanera R."/>
            <person name="Culley D."/>
            <person name="Daum C."/>
            <person name="Ezra D."/>
            <person name="Gonzalez J."/>
            <person name="Henrissat B."/>
            <person name="Kuo A."/>
            <person name="Liang C."/>
            <person name="Lipzen A."/>
            <person name="Lutzoni F."/>
            <person name="Magnuson J."/>
            <person name="Mondo S."/>
            <person name="Nolan M."/>
            <person name="Ohm R."/>
            <person name="Pangilinan J."/>
            <person name="Park H.-J."/>
            <person name="Ramirez L."/>
            <person name="Alfaro M."/>
            <person name="Sun H."/>
            <person name="Tritt A."/>
            <person name="Yoshinaga Y."/>
            <person name="Zwiers L.-H."/>
            <person name="Turgeon B."/>
            <person name="Goodwin S."/>
            <person name="Spatafora J."/>
            <person name="Crous P."/>
            <person name="Grigoriev I."/>
        </authorList>
    </citation>
    <scope>NUCLEOTIDE SEQUENCE</scope>
    <source>
        <strain evidence="1">CBS 130266</strain>
    </source>
</reference>
<sequence length="380" mass="42994">MEFANQDPEALQGINSGVGLLFRLPPKPPINSPHTKLLKIAKAIAEDPVLNLEPTDALDDVKELTILYFSRSEPCMLCQCPLRAGELVRNVFGEEERFHGSTLPVEYGRDCNHYRASGRTLGDFYISIKQHKPQYRTTHTQKSFCFHEECFQYLQTNLNIQQINYGKRVFAMLWTLGLSVSLDYAHNDDSNEKRAQLSIEDSILDGRSLKLQISIARQRDVQFASLLSRIKELPDEVILNIPRFFYSPSDDHNELGHYARLAVVFSQATAMLRYIGEQYSGCVNDLHLKNSPAEITNCGPQGVAAISAQKEIYCSTVRFGGRDYVTNLANSSFPQSEILPRPEHPFYAIVTTDKIGLVDFRLVKSGESLLKLPEYDGVRR</sequence>